<feature type="compositionally biased region" description="Basic and acidic residues" evidence="1">
    <location>
        <begin position="16"/>
        <end position="26"/>
    </location>
</feature>
<reference evidence="2" key="1">
    <citation type="submission" date="2015-11" db="EMBL/GenBank/DDBJ databases">
        <title>De novo transcriptome assembly of four potential Pierce s Disease insect vectors from Arizona vineyards.</title>
        <authorList>
            <person name="Tassone E.E."/>
        </authorList>
    </citation>
    <scope>NUCLEOTIDE SEQUENCE</scope>
</reference>
<evidence type="ECO:0000313" key="2">
    <source>
        <dbReference type="EMBL" id="JAT12041.1"/>
    </source>
</evidence>
<feature type="compositionally biased region" description="Basic and acidic residues" evidence="1">
    <location>
        <begin position="36"/>
        <end position="81"/>
    </location>
</feature>
<dbReference type="EMBL" id="GEBQ01027936">
    <property type="protein sequence ID" value="JAT12041.1"/>
    <property type="molecule type" value="Transcribed_RNA"/>
</dbReference>
<accession>A0A1B6KKS2</accession>
<feature type="region of interest" description="Disordered" evidence="1">
    <location>
        <begin position="1"/>
        <end position="114"/>
    </location>
</feature>
<name>A0A1B6KKS2_9HEMI</name>
<sequence>MVTEVLVVSEAPEVSVDSREEEEHPMEPAPGQALAADRDDPRDPSEVKAALEDRVFMRDKDKDSAVKEEDSAVSREEEEHPTALAPGRTGDSSKEVLEAAGKTDVHKCHFPVQP</sequence>
<gene>
    <name evidence="2" type="ORF">g.24532</name>
</gene>
<dbReference type="AlphaFoldDB" id="A0A1B6KKS2"/>
<evidence type="ECO:0000256" key="1">
    <source>
        <dbReference type="SAM" id="MobiDB-lite"/>
    </source>
</evidence>
<protein>
    <submittedName>
        <fullName evidence="2">Uncharacterized protein</fullName>
    </submittedName>
</protein>
<proteinExistence type="predicted"/>
<feature type="compositionally biased region" description="Basic and acidic residues" evidence="1">
    <location>
        <begin position="91"/>
        <end position="107"/>
    </location>
</feature>
<organism evidence="2">
    <name type="scientific">Graphocephala atropunctata</name>
    <dbReference type="NCBI Taxonomy" id="36148"/>
    <lineage>
        <taxon>Eukaryota</taxon>
        <taxon>Metazoa</taxon>
        <taxon>Ecdysozoa</taxon>
        <taxon>Arthropoda</taxon>
        <taxon>Hexapoda</taxon>
        <taxon>Insecta</taxon>
        <taxon>Pterygota</taxon>
        <taxon>Neoptera</taxon>
        <taxon>Paraneoptera</taxon>
        <taxon>Hemiptera</taxon>
        <taxon>Auchenorrhyncha</taxon>
        <taxon>Membracoidea</taxon>
        <taxon>Cicadellidae</taxon>
        <taxon>Cicadellinae</taxon>
        <taxon>Cicadellini</taxon>
        <taxon>Graphocephala</taxon>
    </lineage>
</organism>